<dbReference type="GO" id="GO:0008479">
    <property type="term" value="F:tRNA-guanosine(34) queuine transglycosylase activity"/>
    <property type="evidence" value="ECO:0007669"/>
    <property type="project" value="UniProtKB-UniRule"/>
</dbReference>
<dbReference type="NCBIfam" id="TIGR00449">
    <property type="entry name" value="tgt_general"/>
    <property type="match status" value="1"/>
</dbReference>
<evidence type="ECO:0000256" key="4">
    <source>
        <dbReference type="ARBA" id="ARBA00022833"/>
    </source>
</evidence>
<name>A0A8G1RZA8_9EURO</name>
<dbReference type="Proteomes" id="UP000249789">
    <property type="component" value="Unassembled WGS sequence"/>
</dbReference>
<keyword evidence="1 5" id="KW-0963">Cytoplasm</keyword>
<dbReference type="Gene3D" id="3.20.20.105">
    <property type="entry name" value="Queuine tRNA-ribosyltransferase-like"/>
    <property type="match status" value="1"/>
</dbReference>
<gene>
    <name evidence="8" type="ORF">BO72DRAFT_493322</name>
</gene>
<dbReference type="HAMAP" id="MF_03043">
    <property type="entry name" value="QTRT2"/>
    <property type="match status" value="1"/>
</dbReference>
<dbReference type="RefSeq" id="XP_040804391.1">
    <property type="nucleotide sequence ID" value="XM_040948370.1"/>
</dbReference>
<feature type="binding site" evidence="5">
    <location>
        <position position="344"/>
    </location>
    <ligand>
        <name>Zn(2+)</name>
        <dbReference type="ChEBI" id="CHEBI:29105"/>
    </ligand>
</feature>
<dbReference type="GO" id="GO:0006400">
    <property type="term" value="P:tRNA modification"/>
    <property type="evidence" value="ECO:0007669"/>
    <property type="project" value="InterPro"/>
</dbReference>
<dbReference type="PANTHER" id="PTHR46064:SF1">
    <property type="entry name" value="QUEUINE TRNA-RIBOSYLTRANSFERASE ACCESSORY SUBUNIT 2"/>
    <property type="match status" value="1"/>
</dbReference>
<evidence type="ECO:0000313" key="8">
    <source>
        <dbReference type="EMBL" id="RAK80381.1"/>
    </source>
</evidence>
<dbReference type="GeneID" id="63865703"/>
<evidence type="ECO:0000256" key="1">
    <source>
        <dbReference type="ARBA" id="ARBA00022490"/>
    </source>
</evidence>
<dbReference type="VEuPathDB" id="FungiDB:BO72DRAFT_493322"/>
<feature type="region of interest" description="Disordered" evidence="6">
    <location>
        <begin position="402"/>
        <end position="431"/>
    </location>
</feature>
<dbReference type="GO" id="GO:0005737">
    <property type="term" value="C:cytoplasm"/>
    <property type="evidence" value="ECO:0007669"/>
    <property type="project" value="UniProtKB-SubCell"/>
</dbReference>
<evidence type="ECO:0000256" key="2">
    <source>
        <dbReference type="ARBA" id="ARBA00022694"/>
    </source>
</evidence>
<sequence length="475" mass="52757">MDPGSSLQLPQEMLNFTTTASILTPRLGRLAVAGRKPISTPHYIPLTSRGIVPHITHDIMRDQTAIGSLFIGLEDFIERQTPKHPFPPAYTIPTAANESALRNFICQPDDQLLIMGPRREPPIKCPPSNTPNSVAILTSVGYRQLEATHYLDAIRHLRPDIVVGLADLVRGHNPGLKRRGKMVDRTHAYTTHATEQLYNHKDTTQRSNAVYFAPVLPLENAEQSIYLEDLENDLRPYISGLALYESASLSAVSEALGDLPRLLFGAPATPHDILRDVSLGADLHTIPFVGVCSDAGIALDFTFQPQQQESQSSPTSTPLAYDLWSPDHKTDTRRLSESCECYTCRNHHRAYLHHLLSAKEMLAWSLLQIHNHHTMDIFFAQIRESIERGTFDVDAQTFSRTYSSELPEPKGQGPRLRGYQLPASGPNQPRRHARVYGRLDDAAEKFAESQSSVATPDTGAEGLEEHGFAERASGL</sequence>
<dbReference type="SUPFAM" id="SSF51713">
    <property type="entry name" value="tRNA-guanine transglycosylase"/>
    <property type="match status" value="1"/>
</dbReference>
<keyword evidence="2 5" id="KW-0819">tRNA processing</keyword>
<dbReference type="GO" id="GO:0046872">
    <property type="term" value="F:metal ion binding"/>
    <property type="evidence" value="ECO:0007669"/>
    <property type="project" value="UniProtKB-KW"/>
</dbReference>
<organism evidence="8 9">
    <name type="scientific">Aspergillus fijiensis CBS 313.89</name>
    <dbReference type="NCBI Taxonomy" id="1448319"/>
    <lineage>
        <taxon>Eukaryota</taxon>
        <taxon>Fungi</taxon>
        <taxon>Dikarya</taxon>
        <taxon>Ascomycota</taxon>
        <taxon>Pezizomycotina</taxon>
        <taxon>Eurotiomycetes</taxon>
        <taxon>Eurotiomycetidae</taxon>
        <taxon>Eurotiales</taxon>
        <taxon>Aspergillaceae</taxon>
        <taxon>Aspergillus</taxon>
    </lineage>
</organism>
<protein>
    <recommendedName>
        <fullName evidence="5">Queuine tRNA-ribosyltransferase accessory subunit 2</fullName>
    </recommendedName>
    <alternativeName>
        <fullName evidence="5">Queuine tRNA-ribosyltransferase domain-containing protein 1</fullName>
    </alternativeName>
</protein>
<feature type="binding site" evidence="5">
    <location>
        <position position="370"/>
    </location>
    <ligand>
        <name>Zn(2+)</name>
        <dbReference type="ChEBI" id="CHEBI:29105"/>
    </ligand>
</feature>
<comment type="subunit">
    <text evidence="5">Heterodimer of a catalytic subunit and an accessory subunit.</text>
</comment>
<dbReference type="OrthoDB" id="27601at2759"/>
<proteinExistence type="inferred from homology"/>
<dbReference type="FunFam" id="3.20.20.105:FF:000007">
    <property type="entry name" value="Queuine tRNA-ribosyltransferase accessory subunit 2"/>
    <property type="match status" value="1"/>
</dbReference>
<feature type="binding site" evidence="5">
    <location>
        <position position="341"/>
    </location>
    <ligand>
        <name>Zn(2+)</name>
        <dbReference type="ChEBI" id="CHEBI:29105"/>
    </ligand>
</feature>
<comment type="subcellular location">
    <subcellularLocation>
        <location evidence="5">Cytoplasm</location>
    </subcellularLocation>
</comment>
<keyword evidence="4 5" id="KW-0862">Zinc</keyword>
<dbReference type="Pfam" id="PF01702">
    <property type="entry name" value="TGT"/>
    <property type="match status" value="1"/>
</dbReference>
<dbReference type="AlphaFoldDB" id="A0A8G1RZA8"/>
<dbReference type="PANTHER" id="PTHR46064">
    <property type="entry name" value="QUEUINE TRNA-RIBOSYLTRANSFERASE ACCESSORY SUBUNIT 2"/>
    <property type="match status" value="1"/>
</dbReference>
<evidence type="ECO:0000256" key="6">
    <source>
        <dbReference type="SAM" id="MobiDB-lite"/>
    </source>
</evidence>
<dbReference type="InterPro" id="IPR002616">
    <property type="entry name" value="tRNA_ribo_trans-like"/>
</dbReference>
<feature type="binding site" evidence="5">
    <location>
        <position position="339"/>
    </location>
    <ligand>
        <name>Zn(2+)</name>
        <dbReference type="ChEBI" id="CHEBI:29105"/>
    </ligand>
</feature>
<dbReference type="InterPro" id="IPR036511">
    <property type="entry name" value="TGT-like_sf"/>
</dbReference>
<comment type="similarity">
    <text evidence="5">Belongs to the queuine tRNA-ribosyltransferase family. QTRT2 subfamily.</text>
</comment>
<keyword evidence="9" id="KW-1185">Reference proteome</keyword>
<evidence type="ECO:0000256" key="5">
    <source>
        <dbReference type="HAMAP-Rule" id="MF_03043"/>
    </source>
</evidence>
<evidence type="ECO:0000256" key="3">
    <source>
        <dbReference type="ARBA" id="ARBA00022723"/>
    </source>
</evidence>
<dbReference type="InterPro" id="IPR028592">
    <property type="entry name" value="QTRTD1"/>
</dbReference>
<reference evidence="8 9" key="1">
    <citation type="submission" date="2018-02" db="EMBL/GenBank/DDBJ databases">
        <title>The genomes of Aspergillus section Nigri reveals drivers in fungal speciation.</title>
        <authorList>
            <consortium name="DOE Joint Genome Institute"/>
            <person name="Vesth T.C."/>
            <person name="Nybo J."/>
            <person name="Theobald S."/>
            <person name="Brandl J."/>
            <person name="Frisvad J.C."/>
            <person name="Nielsen K.F."/>
            <person name="Lyhne E.K."/>
            <person name="Kogle M.E."/>
            <person name="Kuo A."/>
            <person name="Riley R."/>
            <person name="Clum A."/>
            <person name="Nolan M."/>
            <person name="Lipzen A."/>
            <person name="Salamov A."/>
            <person name="Henrissat B."/>
            <person name="Wiebenga A."/>
            <person name="De vries R.P."/>
            <person name="Grigoriev I.V."/>
            <person name="Mortensen U.H."/>
            <person name="Andersen M.R."/>
            <person name="Baker S.E."/>
        </authorList>
    </citation>
    <scope>NUCLEOTIDE SEQUENCE [LARGE SCALE GENOMIC DNA]</scope>
    <source>
        <strain evidence="8 9">CBS 313.89</strain>
    </source>
</reference>
<comment type="function">
    <text evidence="5">Non-catalytic subunit of the queuine tRNA-ribosyltransferase (TGT) that catalyzes the base-exchange of a guanine (G) residue with queuine (Q) at position 34 (anticodon wobble position) in tRNAs with GU(N) anticodons (tRNA-Asp, -Asn, -His and -Tyr), resulting in the hypermodified nucleoside queuosine (7-(((4,5-cis-dihydroxy-2-cyclopenten-1-yl)amino)methyl)-7-deazaguanosine).</text>
</comment>
<dbReference type="InterPro" id="IPR050852">
    <property type="entry name" value="Queuine_tRNA-ribosyltrfase"/>
</dbReference>
<dbReference type="EMBL" id="KZ824629">
    <property type="protein sequence ID" value="RAK80381.1"/>
    <property type="molecule type" value="Genomic_DNA"/>
</dbReference>
<evidence type="ECO:0000259" key="7">
    <source>
        <dbReference type="Pfam" id="PF01702"/>
    </source>
</evidence>
<keyword evidence="3 5" id="KW-0479">Metal-binding</keyword>
<feature type="region of interest" description="Disordered" evidence="6">
    <location>
        <begin position="446"/>
        <end position="475"/>
    </location>
</feature>
<accession>A0A8G1RZA8</accession>
<evidence type="ECO:0000313" key="9">
    <source>
        <dbReference type="Proteomes" id="UP000249789"/>
    </source>
</evidence>
<feature type="domain" description="tRNA-guanine(15) transglycosylase-like" evidence="7">
    <location>
        <begin position="25"/>
        <end position="403"/>
    </location>
</feature>
<comment type="cofactor">
    <cofactor evidence="5">
        <name>Zn(2+)</name>
        <dbReference type="ChEBI" id="CHEBI:29105"/>
    </cofactor>
    <text evidence="5">Binds 1 zinc ion per subunit.</text>
</comment>